<dbReference type="GO" id="GO:0008171">
    <property type="term" value="F:O-methyltransferase activity"/>
    <property type="evidence" value="ECO:0007669"/>
    <property type="project" value="InterPro"/>
</dbReference>
<reference evidence="4" key="1">
    <citation type="submission" date="2020-02" db="EMBL/GenBank/DDBJ databases">
        <authorList>
            <person name="Meier V. D."/>
        </authorList>
    </citation>
    <scope>NUCLEOTIDE SEQUENCE</scope>
    <source>
        <strain evidence="4">AVDCRST_MAG63</strain>
    </source>
</reference>
<dbReference type="PROSITE" id="PS51682">
    <property type="entry name" value="SAM_OMT_I"/>
    <property type="match status" value="1"/>
</dbReference>
<dbReference type="PANTHER" id="PTHR43167">
    <property type="entry name" value="PUTATIVE (AFU_ORTHOLOGUE AFUA_6G01830)-RELATED"/>
    <property type="match status" value="1"/>
</dbReference>
<dbReference type="CDD" id="cd02440">
    <property type="entry name" value="AdoMet_MTases"/>
    <property type="match status" value="1"/>
</dbReference>
<dbReference type="Pfam" id="PF01596">
    <property type="entry name" value="Methyltransf_3"/>
    <property type="match status" value="1"/>
</dbReference>
<dbReference type="PANTHER" id="PTHR43167:SF1">
    <property type="entry name" value="PUTATIVE (AFU_ORTHOLOGUE AFUA_6G01830)-RELATED"/>
    <property type="match status" value="1"/>
</dbReference>
<dbReference type="GO" id="GO:0032259">
    <property type="term" value="P:methylation"/>
    <property type="evidence" value="ECO:0007669"/>
    <property type="project" value="UniProtKB-KW"/>
</dbReference>
<accession>A0A6J4J590</accession>
<dbReference type="EMBL" id="CADCTO010000367">
    <property type="protein sequence ID" value="CAA9268247.1"/>
    <property type="molecule type" value="Genomic_DNA"/>
</dbReference>
<evidence type="ECO:0000256" key="1">
    <source>
        <dbReference type="ARBA" id="ARBA00022603"/>
    </source>
</evidence>
<dbReference type="InterPro" id="IPR002935">
    <property type="entry name" value="SAM_O-MeTrfase"/>
</dbReference>
<proteinExistence type="predicted"/>
<evidence type="ECO:0000256" key="2">
    <source>
        <dbReference type="ARBA" id="ARBA00022679"/>
    </source>
</evidence>
<organism evidence="4">
    <name type="scientific">uncultured Armatimonadetes bacterium</name>
    <dbReference type="NCBI Taxonomy" id="157466"/>
    <lineage>
        <taxon>Bacteria</taxon>
        <taxon>Bacillati</taxon>
        <taxon>Armatimonadota</taxon>
        <taxon>environmental samples</taxon>
    </lineage>
</organism>
<keyword evidence="2" id="KW-0808">Transferase</keyword>
<evidence type="ECO:0000313" key="4">
    <source>
        <dbReference type="EMBL" id="CAA9268247.1"/>
    </source>
</evidence>
<dbReference type="SUPFAM" id="SSF53335">
    <property type="entry name" value="S-adenosyl-L-methionine-dependent methyltransferases"/>
    <property type="match status" value="1"/>
</dbReference>
<protein>
    <recommendedName>
        <fullName evidence="5">O-methyltransferase</fullName>
    </recommendedName>
</protein>
<dbReference type="Gene3D" id="3.40.50.150">
    <property type="entry name" value="Vaccinia Virus protein VP39"/>
    <property type="match status" value="1"/>
</dbReference>
<name>A0A6J4J590_9BACT</name>
<dbReference type="InterPro" id="IPR029063">
    <property type="entry name" value="SAM-dependent_MTases_sf"/>
</dbReference>
<evidence type="ECO:0008006" key="5">
    <source>
        <dbReference type="Google" id="ProtNLM"/>
    </source>
</evidence>
<evidence type="ECO:0000256" key="3">
    <source>
        <dbReference type="ARBA" id="ARBA00022691"/>
    </source>
</evidence>
<dbReference type="AlphaFoldDB" id="A0A6J4J590"/>
<keyword evidence="1" id="KW-0489">Methyltransferase</keyword>
<keyword evidence="3" id="KW-0949">S-adenosyl-L-methionine</keyword>
<gene>
    <name evidence="4" type="ORF">AVDCRST_MAG63-2796</name>
</gene>
<sequence length="187" mass="20875">MIDPDAFEALLRELEQTADDFWNIGRDNAQFLALLIKTLNARRVLEVGASNGYSTLWFARALRPSGGGEVVTIEHDPARAARARENYRRAGLTDCITLHEGDARALIAKQDGPFDFVFLDAEKGQYAGYLRDVLPLVRPGGLIVGDDTRSLRYQMTEYVHLAFHSPELESVEVPIDDGIILSYKIPI</sequence>